<evidence type="ECO:0000256" key="7">
    <source>
        <dbReference type="ARBA" id="ARBA00022989"/>
    </source>
</evidence>
<evidence type="ECO:0000313" key="13">
    <source>
        <dbReference type="EMBL" id="GAA3667105.1"/>
    </source>
</evidence>
<dbReference type="RefSeq" id="WP_345147852.1">
    <property type="nucleotide sequence ID" value="NZ_BAABEO010000002.1"/>
</dbReference>
<dbReference type="PRINTS" id="PR00169">
    <property type="entry name" value="KCHANNEL"/>
</dbReference>
<evidence type="ECO:0000256" key="1">
    <source>
        <dbReference type="ARBA" id="ARBA00004141"/>
    </source>
</evidence>
<evidence type="ECO:0000256" key="6">
    <source>
        <dbReference type="ARBA" id="ARBA00022958"/>
    </source>
</evidence>
<evidence type="ECO:0000256" key="11">
    <source>
        <dbReference type="SAM" id="Phobius"/>
    </source>
</evidence>
<dbReference type="Gene3D" id="1.20.5.110">
    <property type="match status" value="1"/>
</dbReference>
<dbReference type="EMBL" id="BAABEO010000002">
    <property type="protein sequence ID" value="GAA3667105.1"/>
    <property type="molecule type" value="Genomic_DNA"/>
</dbReference>
<feature type="transmembrane region" description="Helical" evidence="11">
    <location>
        <begin position="118"/>
        <end position="137"/>
    </location>
</feature>
<name>A0ABP7BT13_9MICC</name>
<dbReference type="PANTHER" id="PTHR10027:SF10">
    <property type="entry name" value="SLOWPOKE 2, ISOFORM D"/>
    <property type="match status" value="1"/>
</dbReference>
<dbReference type="Proteomes" id="UP001500752">
    <property type="component" value="Unassembled WGS sequence"/>
</dbReference>
<dbReference type="InterPro" id="IPR047871">
    <property type="entry name" value="K_chnl_Slo-like"/>
</dbReference>
<feature type="transmembrane region" description="Helical" evidence="11">
    <location>
        <begin position="180"/>
        <end position="205"/>
    </location>
</feature>
<proteinExistence type="predicted"/>
<dbReference type="InterPro" id="IPR013099">
    <property type="entry name" value="K_chnl_dom"/>
</dbReference>
<keyword evidence="2" id="KW-0813">Transport</keyword>
<reference evidence="14" key="1">
    <citation type="journal article" date="2019" name="Int. J. Syst. Evol. Microbiol.">
        <title>The Global Catalogue of Microorganisms (GCM) 10K type strain sequencing project: providing services to taxonomists for standard genome sequencing and annotation.</title>
        <authorList>
            <consortium name="The Broad Institute Genomics Platform"/>
            <consortium name="The Broad Institute Genome Sequencing Center for Infectious Disease"/>
            <person name="Wu L."/>
            <person name="Ma J."/>
        </authorList>
    </citation>
    <scope>NUCLEOTIDE SEQUENCE [LARGE SCALE GENOMIC DNA]</scope>
    <source>
        <strain evidence="14">JCM 30742</strain>
    </source>
</reference>
<keyword evidence="7 11" id="KW-1133">Transmembrane helix</keyword>
<evidence type="ECO:0000256" key="8">
    <source>
        <dbReference type="ARBA" id="ARBA00023065"/>
    </source>
</evidence>
<keyword evidence="8" id="KW-0406">Ion transport</keyword>
<keyword evidence="3" id="KW-0633">Potassium transport</keyword>
<keyword evidence="9 11" id="KW-0472">Membrane</keyword>
<comment type="subcellular location">
    <subcellularLocation>
        <location evidence="1">Membrane</location>
        <topology evidence="1">Multi-pass membrane protein</topology>
    </subcellularLocation>
</comment>
<keyword evidence="5" id="KW-0631">Potassium channel</keyword>
<accession>A0ABP7BT13</accession>
<gene>
    <name evidence="13" type="ORF">GCM10023081_02420</name>
</gene>
<evidence type="ECO:0000256" key="9">
    <source>
        <dbReference type="ARBA" id="ARBA00023136"/>
    </source>
</evidence>
<evidence type="ECO:0000256" key="4">
    <source>
        <dbReference type="ARBA" id="ARBA00022692"/>
    </source>
</evidence>
<evidence type="ECO:0000256" key="5">
    <source>
        <dbReference type="ARBA" id="ARBA00022826"/>
    </source>
</evidence>
<keyword evidence="14" id="KW-1185">Reference proteome</keyword>
<evidence type="ECO:0000256" key="3">
    <source>
        <dbReference type="ARBA" id="ARBA00022538"/>
    </source>
</evidence>
<feature type="transmembrane region" description="Helical" evidence="11">
    <location>
        <begin position="149"/>
        <end position="168"/>
    </location>
</feature>
<feature type="transmembrane region" description="Helical" evidence="11">
    <location>
        <begin position="45"/>
        <end position="66"/>
    </location>
</feature>
<protein>
    <submittedName>
        <fullName evidence="13">Potassium channel family protein</fullName>
    </submittedName>
</protein>
<organism evidence="13 14">
    <name type="scientific">Arthrobacter ginkgonis</name>
    <dbReference type="NCBI Taxonomy" id="1630594"/>
    <lineage>
        <taxon>Bacteria</taxon>
        <taxon>Bacillati</taxon>
        <taxon>Actinomycetota</taxon>
        <taxon>Actinomycetes</taxon>
        <taxon>Micrococcales</taxon>
        <taxon>Micrococcaceae</taxon>
        <taxon>Arthrobacter</taxon>
    </lineage>
</organism>
<evidence type="ECO:0000259" key="12">
    <source>
        <dbReference type="Pfam" id="PF07885"/>
    </source>
</evidence>
<keyword evidence="10 13" id="KW-0407">Ion channel</keyword>
<comment type="caution">
    <text evidence="13">The sequence shown here is derived from an EMBL/GenBank/DDBJ whole genome shotgun (WGS) entry which is preliminary data.</text>
</comment>
<dbReference type="SUPFAM" id="SSF81324">
    <property type="entry name" value="Voltage-gated potassium channels"/>
    <property type="match status" value="1"/>
</dbReference>
<evidence type="ECO:0000256" key="10">
    <source>
        <dbReference type="ARBA" id="ARBA00023303"/>
    </source>
</evidence>
<evidence type="ECO:0000256" key="2">
    <source>
        <dbReference type="ARBA" id="ARBA00022448"/>
    </source>
</evidence>
<keyword evidence="6" id="KW-0630">Potassium</keyword>
<keyword evidence="4 11" id="KW-0812">Transmembrane</keyword>
<dbReference type="Gene3D" id="1.10.287.70">
    <property type="match status" value="1"/>
</dbReference>
<feature type="transmembrane region" description="Helical" evidence="11">
    <location>
        <begin position="78"/>
        <end position="98"/>
    </location>
</feature>
<feature type="transmembrane region" description="Helical" evidence="11">
    <location>
        <begin position="21"/>
        <end position="39"/>
    </location>
</feature>
<sequence length="222" mass="24317">MAQHKPEAATRHQRWRAALDPWLVVASLIFLAAYTWRVLAQPAGLMLGITSAAIMATWLVFVADYVMDLILADNRKRWFWTHLYKIAIILIPPLRPIWLLRLVAVLNRATGAALRGRIVAIAAVAALLVLWVSALAVLEAERYAPGASITTLGDAVWWAMVTITTVGYGDLYPITVQGRVAATVLMLSGLVLLGVITATLSSYVIERARHAGQEPPEDDAGW</sequence>
<feature type="domain" description="Potassium channel" evidence="12">
    <location>
        <begin position="139"/>
        <end position="205"/>
    </location>
</feature>
<evidence type="ECO:0000313" key="14">
    <source>
        <dbReference type="Proteomes" id="UP001500752"/>
    </source>
</evidence>
<dbReference type="Pfam" id="PF07885">
    <property type="entry name" value="Ion_trans_2"/>
    <property type="match status" value="1"/>
</dbReference>
<dbReference type="PANTHER" id="PTHR10027">
    <property type="entry name" value="CALCIUM-ACTIVATED POTASSIUM CHANNEL ALPHA CHAIN"/>
    <property type="match status" value="1"/>
</dbReference>
<dbReference type="GO" id="GO:0034220">
    <property type="term" value="P:monoatomic ion transmembrane transport"/>
    <property type="evidence" value="ECO:0007669"/>
    <property type="project" value="UniProtKB-KW"/>
</dbReference>